<accession>A0AAD7MHQ2</accession>
<dbReference type="AlphaFoldDB" id="A0AAD7MHQ2"/>
<keyword evidence="2" id="KW-1133">Transmembrane helix</keyword>
<dbReference type="PANTHER" id="PTHR36050:SF1">
    <property type="entry name" value="O-FUCOSYLTRANSFERASE 30"/>
    <property type="match status" value="1"/>
</dbReference>
<gene>
    <name evidence="3" type="ORF">DFH07DRAFT_860711</name>
</gene>
<protein>
    <recommendedName>
        <fullName evidence="5">O-fucosyltransferase family protein</fullName>
    </recommendedName>
</protein>
<sequence length="537" mass="61214">MSRLSSSSVKGCDSPSVTMEKGRYRMRAPSTLPLDSPYPLAKPTPRQPRGRNRDGISSFMAALVVLLSLACLASFGFAYYLFTTRWDPMMTPDLHHPADESIQVIPFNSFERSPREYLSSEKYISYLPHSGLHNQRIALENAIVLGALTNRTVLVPPIRLGNKPLRYVNSESLQHVLTLSGKTGLRHCSQLRSQFLPPECFDYFHYTHISPQWLFNLTSVDGSPPIVYPNDLSGLSIRHRLQLSVSDILTFRDSTPYHYRFLDTMSDTSPIKHKYTETIFIPDLARHPHRLIELGTLFGSSRLRLREQNNKRIRTRVRRAMEFSSPQLVSIADAIEKAFRGPYLGAHVRLGDGSFKSNGETTSRRVWRSLVHDILQFNVSETSHFERAFHVFPSNETDPSVANDFSRPRFPPSGFSSRNLRCRGHRHSSPGMDRLNSPLFISTDVRNPIADPTFSSFLRTFPCTFFLSDFTLHIQRLDKLQNEYDGTTMRPFLVPLLDAMVVGRAWAVAGTEGSTFSRFIQDVLWRRHHGLDIVERG</sequence>
<feature type="region of interest" description="Disordered" evidence="1">
    <location>
        <begin position="29"/>
        <end position="52"/>
    </location>
</feature>
<keyword evidence="2" id="KW-0472">Membrane</keyword>
<organism evidence="3 4">
    <name type="scientific">Mycena maculata</name>
    <dbReference type="NCBI Taxonomy" id="230809"/>
    <lineage>
        <taxon>Eukaryota</taxon>
        <taxon>Fungi</taxon>
        <taxon>Dikarya</taxon>
        <taxon>Basidiomycota</taxon>
        <taxon>Agaricomycotina</taxon>
        <taxon>Agaricomycetes</taxon>
        <taxon>Agaricomycetidae</taxon>
        <taxon>Agaricales</taxon>
        <taxon>Marasmiineae</taxon>
        <taxon>Mycenaceae</taxon>
        <taxon>Mycena</taxon>
    </lineage>
</organism>
<dbReference type="PANTHER" id="PTHR36050">
    <property type="entry name" value="O-FUCOSYLTRANSFERASE 30"/>
    <property type="match status" value="1"/>
</dbReference>
<evidence type="ECO:0008006" key="5">
    <source>
        <dbReference type="Google" id="ProtNLM"/>
    </source>
</evidence>
<comment type="caution">
    <text evidence="3">The sequence shown here is derived from an EMBL/GenBank/DDBJ whole genome shotgun (WGS) entry which is preliminary data.</text>
</comment>
<evidence type="ECO:0000313" key="4">
    <source>
        <dbReference type="Proteomes" id="UP001215280"/>
    </source>
</evidence>
<keyword evidence="2" id="KW-0812">Transmembrane</keyword>
<evidence type="ECO:0000256" key="2">
    <source>
        <dbReference type="SAM" id="Phobius"/>
    </source>
</evidence>
<dbReference type="Proteomes" id="UP001215280">
    <property type="component" value="Unassembled WGS sequence"/>
</dbReference>
<feature type="transmembrane region" description="Helical" evidence="2">
    <location>
        <begin position="59"/>
        <end position="82"/>
    </location>
</feature>
<evidence type="ECO:0000313" key="3">
    <source>
        <dbReference type="EMBL" id="KAJ7718006.1"/>
    </source>
</evidence>
<keyword evidence="4" id="KW-1185">Reference proteome</keyword>
<evidence type="ECO:0000256" key="1">
    <source>
        <dbReference type="SAM" id="MobiDB-lite"/>
    </source>
</evidence>
<proteinExistence type="predicted"/>
<reference evidence="3" key="1">
    <citation type="submission" date="2023-03" db="EMBL/GenBank/DDBJ databases">
        <title>Massive genome expansion in bonnet fungi (Mycena s.s.) driven by repeated elements and novel gene families across ecological guilds.</title>
        <authorList>
            <consortium name="Lawrence Berkeley National Laboratory"/>
            <person name="Harder C.B."/>
            <person name="Miyauchi S."/>
            <person name="Viragh M."/>
            <person name="Kuo A."/>
            <person name="Thoen E."/>
            <person name="Andreopoulos B."/>
            <person name="Lu D."/>
            <person name="Skrede I."/>
            <person name="Drula E."/>
            <person name="Henrissat B."/>
            <person name="Morin E."/>
            <person name="Kohler A."/>
            <person name="Barry K."/>
            <person name="LaButti K."/>
            <person name="Morin E."/>
            <person name="Salamov A."/>
            <person name="Lipzen A."/>
            <person name="Mereny Z."/>
            <person name="Hegedus B."/>
            <person name="Baldrian P."/>
            <person name="Stursova M."/>
            <person name="Weitz H."/>
            <person name="Taylor A."/>
            <person name="Grigoriev I.V."/>
            <person name="Nagy L.G."/>
            <person name="Martin F."/>
            <person name="Kauserud H."/>
        </authorList>
    </citation>
    <scope>NUCLEOTIDE SEQUENCE</scope>
    <source>
        <strain evidence="3">CBHHK188m</strain>
    </source>
</reference>
<name>A0AAD7MHQ2_9AGAR</name>
<dbReference type="EMBL" id="JARJLG010000311">
    <property type="protein sequence ID" value="KAJ7718006.1"/>
    <property type="molecule type" value="Genomic_DNA"/>
</dbReference>